<feature type="region of interest" description="Disordered" evidence="1">
    <location>
        <begin position="1"/>
        <end position="123"/>
    </location>
</feature>
<evidence type="ECO:0000259" key="2">
    <source>
        <dbReference type="Pfam" id="PF20149"/>
    </source>
</evidence>
<evidence type="ECO:0000313" key="3">
    <source>
        <dbReference type="EMBL" id="PSR72488.1"/>
    </source>
</evidence>
<proteinExistence type="predicted"/>
<feature type="domain" description="DUF6532" evidence="2">
    <location>
        <begin position="225"/>
        <end position="326"/>
    </location>
</feature>
<name>A0A2R6NJR5_9APHY</name>
<feature type="region of interest" description="Disordered" evidence="1">
    <location>
        <begin position="153"/>
        <end position="188"/>
    </location>
</feature>
<feature type="compositionally biased region" description="Basic and acidic residues" evidence="1">
    <location>
        <begin position="58"/>
        <end position="82"/>
    </location>
</feature>
<evidence type="ECO:0000256" key="1">
    <source>
        <dbReference type="SAM" id="MobiDB-lite"/>
    </source>
</evidence>
<comment type="caution">
    <text evidence="3">The sequence shown here is derived from an EMBL/GenBank/DDBJ whole genome shotgun (WGS) entry which is preliminary data.</text>
</comment>
<sequence length="385" mass="44803">MPRSRRVLSSDESGSEDEAANVNSKKANKKSLHIAGETPMKTTKHVRKANEKQLYSDTRVEQAKENEQGKQIKKLQHELDRLKKQKCTAQHTNDNDSSRLGDKDMSDLSPESEKEDNYVSPMNCQDGSHVHWLQISKSTTSVDVPLAPILNIERQAHQRRPQSSQLFDAKDPRCKRPHPQSPSPSVPKELEFDVMHYTQGRIPDKGRPKEGDYSKLERILLKAGIKKFLLKIYTVHPFPANEMALGWAATTWSDICTQVRKNFSQQDSDHIMKRASSARGHLHDEISELIVEFYKIKLETEREKVHKENEQHIHYLMEGSPKQFCYKVEFCLDTWATREFNSQVMFKKSEYCPRYKKCLEQLKQWEEINSVVVQKIREKMFEHIV</sequence>
<reference evidence="3 4" key="1">
    <citation type="submission" date="2018-02" db="EMBL/GenBank/DDBJ databases">
        <title>Genome sequence of the basidiomycete white-rot fungus Phlebia centrifuga.</title>
        <authorList>
            <person name="Granchi Z."/>
            <person name="Peng M."/>
            <person name="de Vries R.P."/>
            <person name="Hilden K."/>
            <person name="Makela M.R."/>
            <person name="Grigoriev I."/>
            <person name="Riley R."/>
        </authorList>
    </citation>
    <scope>NUCLEOTIDE SEQUENCE [LARGE SCALE GENOMIC DNA]</scope>
    <source>
        <strain evidence="3 4">FBCC195</strain>
    </source>
</reference>
<accession>A0A2R6NJR5</accession>
<organism evidence="3 4">
    <name type="scientific">Hermanssonia centrifuga</name>
    <dbReference type="NCBI Taxonomy" id="98765"/>
    <lineage>
        <taxon>Eukaryota</taxon>
        <taxon>Fungi</taxon>
        <taxon>Dikarya</taxon>
        <taxon>Basidiomycota</taxon>
        <taxon>Agaricomycotina</taxon>
        <taxon>Agaricomycetes</taxon>
        <taxon>Polyporales</taxon>
        <taxon>Meruliaceae</taxon>
        <taxon>Hermanssonia</taxon>
    </lineage>
</organism>
<feature type="compositionally biased region" description="Basic and acidic residues" evidence="1">
    <location>
        <begin position="93"/>
        <end position="117"/>
    </location>
</feature>
<dbReference type="EMBL" id="MLYV02001169">
    <property type="protein sequence ID" value="PSR72488.1"/>
    <property type="molecule type" value="Genomic_DNA"/>
</dbReference>
<evidence type="ECO:0000313" key="4">
    <source>
        <dbReference type="Proteomes" id="UP000186601"/>
    </source>
</evidence>
<gene>
    <name evidence="3" type="ORF">PHLCEN_2v11639</name>
</gene>
<keyword evidence="4" id="KW-1185">Reference proteome</keyword>
<protein>
    <recommendedName>
        <fullName evidence="2">DUF6532 domain-containing protein</fullName>
    </recommendedName>
</protein>
<dbReference type="STRING" id="98765.A0A2R6NJR5"/>
<dbReference type="Proteomes" id="UP000186601">
    <property type="component" value="Unassembled WGS sequence"/>
</dbReference>
<dbReference type="Pfam" id="PF20149">
    <property type="entry name" value="DUF6532"/>
    <property type="match status" value="1"/>
</dbReference>
<dbReference type="AlphaFoldDB" id="A0A2R6NJR5"/>
<dbReference type="InterPro" id="IPR045341">
    <property type="entry name" value="DUF6532"/>
</dbReference>